<accession>A0ABS6T4F4</accession>
<feature type="transmembrane region" description="Helical" evidence="1">
    <location>
        <begin position="114"/>
        <end position="135"/>
    </location>
</feature>
<feature type="transmembrane region" description="Helical" evidence="1">
    <location>
        <begin position="30"/>
        <end position="48"/>
    </location>
</feature>
<evidence type="ECO:0000313" key="2">
    <source>
        <dbReference type="EMBL" id="MBV7379232.1"/>
    </source>
</evidence>
<feature type="transmembrane region" description="Helical" evidence="1">
    <location>
        <begin position="53"/>
        <end position="73"/>
    </location>
</feature>
<reference evidence="2 3" key="1">
    <citation type="submission" date="2021-05" db="EMBL/GenBank/DDBJ databases">
        <title>Culturable bacteria isolated from Daya Bay.</title>
        <authorList>
            <person name="Zheng W."/>
            <person name="Yu S."/>
            <person name="Huang Y."/>
        </authorList>
    </citation>
    <scope>NUCLEOTIDE SEQUENCE [LARGE SCALE GENOMIC DNA]</scope>
    <source>
        <strain evidence="2 3">DP4N28-5</strain>
    </source>
</reference>
<organism evidence="2 3">
    <name type="scientific">Maritimibacter dapengensis</name>
    <dbReference type="NCBI Taxonomy" id="2836868"/>
    <lineage>
        <taxon>Bacteria</taxon>
        <taxon>Pseudomonadati</taxon>
        <taxon>Pseudomonadota</taxon>
        <taxon>Alphaproteobacteria</taxon>
        <taxon>Rhodobacterales</taxon>
        <taxon>Roseobacteraceae</taxon>
        <taxon>Maritimibacter</taxon>
    </lineage>
</organism>
<proteinExistence type="predicted"/>
<sequence>MSLALFILLGALIGIDTFFGTRQPDWFRSLRMIAALLWAGLVIALIVFTRNGVISLLVGVLAAMPVVAISWGVTEDRLGSRLLLIGGQFGIAVLFVGLASTLPGVLMHGDNHPFLLIAVGLLAGAAMAVIVPPSAPKIPVWPIYVPGAVLVVLWIGALVWVQHEMDKIYARDEACLAEPGGRQLRSPWALSPRAVLFDTDFRSGTRARLLLGQDGHPWTHHLSLREGTFLPNKSQAFAFMAPRMANCRP</sequence>
<keyword evidence="1" id="KW-1133">Transmembrane helix</keyword>
<dbReference type="RefSeq" id="WP_218392376.1">
    <property type="nucleotide sequence ID" value="NZ_JAHUZE010000002.1"/>
</dbReference>
<dbReference type="EMBL" id="JAHUZE010000002">
    <property type="protein sequence ID" value="MBV7379232.1"/>
    <property type="molecule type" value="Genomic_DNA"/>
</dbReference>
<gene>
    <name evidence="2" type="ORF">KJP28_09855</name>
</gene>
<evidence type="ECO:0000256" key="1">
    <source>
        <dbReference type="SAM" id="Phobius"/>
    </source>
</evidence>
<evidence type="ECO:0000313" key="3">
    <source>
        <dbReference type="Proteomes" id="UP000756530"/>
    </source>
</evidence>
<dbReference type="Proteomes" id="UP000756530">
    <property type="component" value="Unassembled WGS sequence"/>
</dbReference>
<protein>
    <submittedName>
        <fullName evidence="2">Uncharacterized protein</fullName>
    </submittedName>
</protein>
<feature type="transmembrane region" description="Helical" evidence="1">
    <location>
        <begin position="85"/>
        <end position="107"/>
    </location>
</feature>
<keyword evidence="3" id="KW-1185">Reference proteome</keyword>
<keyword evidence="1" id="KW-0812">Transmembrane</keyword>
<keyword evidence="1" id="KW-0472">Membrane</keyword>
<comment type="caution">
    <text evidence="2">The sequence shown here is derived from an EMBL/GenBank/DDBJ whole genome shotgun (WGS) entry which is preliminary data.</text>
</comment>
<feature type="transmembrane region" description="Helical" evidence="1">
    <location>
        <begin position="141"/>
        <end position="161"/>
    </location>
</feature>
<name>A0ABS6T4F4_9RHOB</name>